<dbReference type="PATRIC" id="fig|54915.3.peg.3207"/>
<feature type="transmembrane region" description="Helical" evidence="1">
    <location>
        <begin position="62"/>
        <end position="81"/>
    </location>
</feature>
<keyword evidence="1" id="KW-0472">Membrane</keyword>
<keyword evidence="1" id="KW-0812">Transmembrane</keyword>
<protein>
    <submittedName>
        <fullName evidence="2">Uncharacterized protein</fullName>
    </submittedName>
</protein>
<dbReference type="Proteomes" id="UP000036834">
    <property type="component" value="Unassembled WGS sequence"/>
</dbReference>
<comment type="caution">
    <text evidence="2">The sequence shown here is derived from an EMBL/GenBank/DDBJ whole genome shotgun (WGS) entry which is preliminary data.</text>
</comment>
<evidence type="ECO:0000256" key="1">
    <source>
        <dbReference type="SAM" id="Phobius"/>
    </source>
</evidence>
<name>A0A0K9YR87_9BACL</name>
<reference evidence="3" key="1">
    <citation type="submission" date="2015-07" db="EMBL/GenBank/DDBJ databases">
        <title>Genome sequencing project for genomic taxonomy and phylogenomics of Bacillus-like bacteria.</title>
        <authorList>
            <person name="Liu B."/>
            <person name="Wang J."/>
            <person name="Zhu Y."/>
            <person name="Liu G."/>
            <person name="Chen Q."/>
            <person name="Chen Z."/>
            <person name="Lan J."/>
            <person name="Che J."/>
            <person name="Ge C."/>
            <person name="Shi H."/>
            <person name="Pan Z."/>
            <person name="Liu X."/>
        </authorList>
    </citation>
    <scope>NUCLEOTIDE SEQUENCE [LARGE SCALE GENOMIC DNA]</scope>
    <source>
        <strain evidence="3">DSM 9887</strain>
    </source>
</reference>
<keyword evidence="1" id="KW-1133">Transmembrane helix</keyword>
<evidence type="ECO:0000313" key="2">
    <source>
        <dbReference type="EMBL" id="KNB71186.1"/>
    </source>
</evidence>
<proteinExistence type="predicted"/>
<dbReference type="EMBL" id="LGIQ01000009">
    <property type="protein sequence ID" value="KNB71186.1"/>
    <property type="molecule type" value="Genomic_DNA"/>
</dbReference>
<gene>
    <name evidence="2" type="ORF">ADS79_20445</name>
</gene>
<sequence>MVSVQEVTVEKKKKFNGFCLTGFYSAIISLFIYDIGFIFFIGLMVSIIGLIRYRKDLHKGRWQGVVGVILHSAYLVLSVIHNHS</sequence>
<dbReference type="AlphaFoldDB" id="A0A0K9YR87"/>
<organism evidence="2 3">
    <name type="scientific">Brevibacillus reuszeri</name>
    <dbReference type="NCBI Taxonomy" id="54915"/>
    <lineage>
        <taxon>Bacteria</taxon>
        <taxon>Bacillati</taxon>
        <taxon>Bacillota</taxon>
        <taxon>Bacilli</taxon>
        <taxon>Bacillales</taxon>
        <taxon>Paenibacillaceae</taxon>
        <taxon>Brevibacillus</taxon>
    </lineage>
</organism>
<evidence type="ECO:0000313" key="3">
    <source>
        <dbReference type="Proteomes" id="UP000036834"/>
    </source>
</evidence>
<feature type="transmembrane region" description="Helical" evidence="1">
    <location>
        <begin position="23"/>
        <end position="50"/>
    </location>
</feature>
<accession>A0A0K9YR87</accession>